<comment type="cofactor">
    <cofactor evidence="1">
        <name>FAD</name>
        <dbReference type="ChEBI" id="CHEBI:57692"/>
    </cofactor>
</comment>
<gene>
    <name evidence="5" type="ORF">MIU77_04350</name>
</gene>
<proteinExistence type="inferred from homology"/>
<protein>
    <submittedName>
        <fullName evidence="5">Flavin monoamine oxidase family protein</fullName>
    </submittedName>
</protein>
<dbReference type="SUPFAM" id="SSF54373">
    <property type="entry name" value="FAD-linked reductases, C-terminal domain"/>
    <property type="match status" value="1"/>
</dbReference>
<evidence type="ECO:0000259" key="4">
    <source>
        <dbReference type="Pfam" id="PF01593"/>
    </source>
</evidence>
<sequence>MVTDADVIVVGAGMAGLTAADRLTAAGRSVLVLEARERVGGRVLNEAPDAAAPEQVVEIGGQWLGPTQTRARTLAARLGLQLYATHTDGANLLERRDGGLLRYRGTIPRINPVVLADIGQAQTRLDRLARRVPLQAPWRAPHAGHQDAVTLGTWLRRNVATRTARELLTVAVRAVWACEPHELSLLHALFYLHSGGGFASLIGTSGGAQQDRVVGGTGLLATGLAARLGDRVLLGRPVHAIRAGDDAVTVTARTGDSWHARRVIVALPPTLAGQLDYHPALPAARAQLTQRTPMGAVIKCLAVYDEPFWRRDGLSGQAVSIAGPLSAVFDNTVPGGSPGVLLGFFEGAAARRFSLRTPGERRDAVVAAFTRLFGARARHPRAYLDKDWSGDPFSGGGYSAVLAPGTWTGYGHALRAPVGRLHWASTETATIWSGYIDGAIRSGEHAADEILRAEDSR</sequence>
<comment type="similarity">
    <text evidence="2">Belongs to the flavin monoamine oxidase family.</text>
</comment>
<dbReference type="Pfam" id="PF01593">
    <property type="entry name" value="Amino_oxidase"/>
    <property type="match status" value="1"/>
</dbReference>
<evidence type="ECO:0000313" key="5">
    <source>
        <dbReference type="EMBL" id="ULN53569.1"/>
    </source>
</evidence>
<evidence type="ECO:0000256" key="3">
    <source>
        <dbReference type="ARBA" id="ARBA00023002"/>
    </source>
</evidence>
<reference evidence="5" key="1">
    <citation type="submission" date="2022-08" db="EMBL/GenBank/DDBJ databases">
        <title>Complete genome sequence of 14 non-tuberculosis mycobacteria type-strains.</title>
        <authorList>
            <person name="Igarashi Y."/>
            <person name="Osugi A."/>
            <person name="Mitarai S."/>
        </authorList>
    </citation>
    <scope>NUCLEOTIDE SEQUENCE</scope>
    <source>
        <strain evidence="5">DSM 45575</strain>
    </source>
</reference>
<dbReference type="RefSeq" id="WP_240171820.1">
    <property type="nucleotide sequence ID" value="NZ_CP092365.1"/>
</dbReference>
<keyword evidence="6" id="KW-1185">Reference proteome</keyword>
<keyword evidence="3" id="KW-0560">Oxidoreductase</keyword>
<evidence type="ECO:0000313" key="6">
    <source>
        <dbReference type="Proteomes" id="UP001055200"/>
    </source>
</evidence>
<evidence type="ECO:0000256" key="1">
    <source>
        <dbReference type="ARBA" id="ARBA00001974"/>
    </source>
</evidence>
<dbReference type="InterPro" id="IPR050703">
    <property type="entry name" value="Flavin_MAO"/>
</dbReference>
<dbReference type="Proteomes" id="UP001055200">
    <property type="component" value="Chromosome"/>
</dbReference>
<feature type="domain" description="Amine oxidase" evidence="4">
    <location>
        <begin position="14"/>
        <end position="451"/>
    </location>
</feature>
<dbReference type="InterPro" id="IPR002937">
    <property type="entry name" value="Amino_oxidase"/>
</dbReference>
<dbReference type="InterPro" id="IPR001613">
    <property type="entry name" value="Flavin_amine_oxidase"/>
</dbReference>
<dbReference type="EMBL" id="CP092365">
    <property type="protein sequence ID" value="ULN53569.1"/>
    <property type="molecule type" value="Genomic_DNA"/>
</dbReference>
<dbReference type="SUPFAM" id="SSF51905">
    <property type="entry name" value="FAD/NAD(P)-binding domain"/>
    <property type="match status" value="1"/>
</dbReference>
<dbReference type="PANTHER" id="PTHR43563">
    <property type="entry name" value="AMINE OXIDASE"/>
    <property type="match status" value="1"/>
</dbReference>
<dbReference type="InterPro" id="IPR036188">
    <property type="entry name" value="FAD/NAD-bd_sf"/>
</dbReference>
<evidence type="ECO:0000256" key="2">
    <source>
        <dbReference type="ARBA" id="ARBA00005995"/>
    </source>
</evidence>
<name>A0ABY3U338_9MYCO</name>
<accession>A0ABY3U338</accession>
<dbReference type="PRINTS" id="PR00757">
    <property type="entry name" value="AMINEOXDASEF"/>
</dbReference>
<dbReference type="Gene3D" id="3.50.50.60">
    <property type="entry name" value="FAD/NAD(P)-binding domain"/>
    <property type="match status" value="1"/>
</dbReference>
<organism evidence="5 6">
    <name type="scientific">Mycolicibacillus parakoreensis</name>
    <dbReference type="NCBI Taxonomy" id="1069221"/>
    <lineage>
        <taxon>Bacteria</taxon>
        <taxon>Bacillati</taxon>
        <taxon>Actinomycetota</taxon>
        <taxon>Actinomycetes</taxon>
        <taxon>Mycobacteriales</taxon>
        <taxon>Mycobacteriaceae</taxon>
        <taxon>Mycolicibacillus</taxon>
    </lineage>
</organism>
<dbReference type="PANTHER" id="PTHR43563:SF1">
    <property type="entry name" value="AMINE OXIDASE [FLAVIN-CONTAINING] B"/>
    <property type="match status" value="1"/>
</dbReference>